<dbReference type="Pfam" id="PF01027">
    <property type="entry name" value="Bax1-I"/>
    <property type="match status" value="1"/>
</dbReference>
<dbReference type="STRING" id="200361.A0A452Z2J8"/>
<dbReference type="PANTHER" id="PTHR23291">
    <property type="entry name" value="BAX INHIBITOR-RELATED"/>
    <property type="match status" value="1"/>
</dbReference>
<protein>
    <recommendedName>
        <fullName evidence="9">BI1-like protein</fullName>
    </recommendedName>
</protein>
<keyword evidence="4 5" id="KW-0472">Membrane</keyword>
<feature type="transmembrane region" description="Helical" evidence="5">
    <location>
        <begin position="157"/>
        <end position="177"/>
    </location>
</feature>
<evidence type="ECO:0000313" key="8">
    <source>
        <dbReference type="Proteomes" id="UP000015105"/>
    </source>
</evidence>
<reference evidence="7" key="3">
    <citation type="journal article" date="2017" name="Nature">
        <title>Genome sequence of the progenitor of the wheat D genome Aegilops tauschii.</title>
        <authorList>
            <person name="Luo M.C."/>
            <person name="Gu Y.Q."/>
            <person name="Puiu D."/>
            <person name="Wang H."/>
            <person name="Twardziok S.O."/>
            <person name="Deal K.R."/>
            <person name="Huo N."/>
            <person name="Zhu T."/>
            <person name="Wang L."/>
            <person name="Wang Y."/>
            <person name="McGuire P.E."/>
            <person name="Liu S."/>
            <person name="Long H."/>
            <person name="Ramasamy R.K."/>
            <person name="Rodriguez J.C."/>
            <person name="Van S.L."/>
            <person name="Yuan L."/>
            <person name="Wang Z."/>
            <person name="Xia Z."/>
            <person name="Xiao L."/>
            <person name="Anderson O.D."/>
            <person name="Ouyang S."/>
            <person name="Liang Y."/>
            <person name="Zimin A.V."/>
            <person name="Pertea G."/>
            <person name="Qi P."/>
            <person name="Bennetzen J.L."/>
            <person name="Dai X."/>
            <person name="Dawson M.W."/>
            <person name="Muller H.G."/>
            <person name="Kugler K."/>
            <person name="Rivarola-Duarte L."/>
            <person name="Spannagl M."/>
            <person name="Mayer K.F.X."/>
            <person name="Lu F.H."/>
            <person name="Bevan M.W."/>
            <person name="Leroy P."/>
            <person name="Li P."/>
            <person name="You F.M."/>
            <person name="Sun Q."/>
            <person name="Liu Z."/>
            <person name="Lyons E."/>
            <person name="Wicker T."/>
            <person name="Salzberg S.L."/>
            <person name="Devos K.M."/>
            <person name="Dvorak J."/>
        </authorList>
    </citation>
    <scope>NUCLEOTIDE SEQUENCE [LARGE SCALE GENOMIC DNA]</scope>
    <source>
        <strain evidence="7">cv. AL8/78</strain>
    </source>
</reference>
<dbReference type="InterPro" id="IPR006214">
    <property type="entry name" value="Bax_inhibitor_1-related"/>
</dbReference>
<dbReference type="GO" id="GO:0016020">
    <property type="term" value="C:membrane"/>
    <property type="evidence" value="ECO:0007669"/>
    <property type="project" value="UniProtKB-SubCell"/>
</dbReference>
<evidence type="ECO:0008006" key="9">
    <source>
        <dbReference type="Google" id="ProtNLM"/>
    </source>
</evidence>
<dbReference type="Gramene" id="AET1Gv20612200.2">
    <property type="protein sequence ID" value="AET1Gv20612200.2"/>
    <property type="gene ID" value="AET1Gv20612200"/>
</dbReference>
<evidence type="ECO:0000256" key="3">
    <source>
        <dbReference type="ARBA" id="ARBA00022989"/>
    </source>
</evidence>
<dbReference type="CDD" id="cd10429">
    <property type="entry name" value="GAAP_like"/>
    <property type="match status" value="1"/>
</dbReference>
<keyword evidence="8" id="KW-1185">Reference proteome</keyword>
<proteinExistence type="inferred from homology"/>
<feature type="transmembrane region" description="Helical" evidence="5">
    <location>
        <begin position="183"/>
        <end position="206"/>
    </location>
</feature>
<dbReference type="Proteomes" id="UP000015105">
    <property type="component" value="Chromosome 1D"/>
</dbReference>
<evidence type="ECO:0000256" key="1">
    <source>
        <dbReference type="ARBA" id="ARBA00004141"/>
    </source>
</evidence>
<comment type="similarity">
    <text evidence="5">Belongs to the BI1 family.</text>
</comment>
<reference evidence="8" key="1">
    <citation type="journal article" date="2014" name="Science">
        <title>Ancient hybridizations among the ancestral genomes of bread wheat.</title>
        <authorList>
            <consortium name="International Wheat Genome Sequencing Consortium,"/>
            <person name="Marcussen T."/>
            <person name="Sandve S.R."/>
            <person name="Heier L."/>
            <person name="Spannagl M."/>
            <person name="Pfeifer M."/>
            <person name="Jakobsen K.S."/>
            <person name="Wulff B.B."/>
            <person name="Steuernagel B."/>
            <person name="Mayer K.F."/>
            <person name="Olsen O.A."/>
        </authorList>
    </citation>
    <scope>NUCLEOTIDE SEQUENCE [LARGE SCALE GENOMIC DNA]</scope>
    <source>
        <strain evidence="8">cv. AL8/78</strain>
    </source>
</reference>
<evidence type="ECO:0000256" key="4">
    <source>
        <dbReference type="ARBA" id="ARBA00023136"/>
    </source>
</evidence>
<feature type="region of interest" description="Disordered" evidence="6">
    <location>
        <begin position="1"/>
        <end position="43"/>
    </location>
</feature>
<name>A0A452Z2J8_AEGTS</name>
<feature type="transmembrane region" description="Helical" evidence="5">
    <location>
        <begin position="244"/>
        <end position="262"/>
    </location>
</feature>
<feature type="transmembrane region" description="Helical" evidence="5">
    <location>
        <begin position="131"/>
        <end position="150"/>
    </location>
</feature>
<dbReference type="PANTHER" id="PTHR23291:SF50">
    <property type="entry name" value="PROTEIN LIFEGUARD 4"/>
    <property type="match status" value="1"/>
</dbReference>
<evidence type="ECO:0000256" key="5">
    <source>
        <dbReference type="RuleBase" id="RU004379"/>
    </source>
</evidence>
<evidence type="ECO:0000256" key="2">
    <source>
        <dbReference type="ARBA" id="ARBA00022692"/>
    </source>
</evidence>
<evidence type="ECO:0000313" key="7">
    <source>
        <dbReference type="EnsemblPlants" id="AET1Gv20612200.2"/>
    </source>
</evidence>
<feature type="transmembrane region" description="Helical" evidence="5">
    <location>
        <begin position="98"/>
        <end position="119"/>
    </location>
</feature>
<accession>A0A452Z2J8</accession>
<dbReference type="AlphaFoldDB" id="A0A452Z2J8"/>
<dbReference type="EnsemblPlants" id="AET1Gv20612200.2">
    <property type="protein sequence ID" value="AET1Gv20612200.2"/>
    <property type="gene ID" value="AET1Gv20612200"/>
</dbReference>
<keyword evidence="3 5" id="KW-1133">Transmembrane helix</keyword>
<evidence type="ECO:0000256" key="6">
    <source>
        <dbReference type="SAM" id="MobiDB-lite"/>
    </source>
</evidence>
<reference evidence="7" key="4">
    <citation type="submission" date="2019-03" db="UniProtKB">
        <authorList>
            <consortium name="EnsemblPlants"/>
        </authorList>
    </citation>
    <scope>IDENTIFICATION</scope>
</reference>
<feature type="transmembrane region" description="Helical" evidence="5">
    <location>
        <begin position="218"/>
        <end position="238"/>
    </location>
</feature>
<comment type="subcellular location">
    <subcellularLocation>
        <location evidence="1">Membrane</location>
        <topology evidence="1">Multi-pass membrane protein</topology>
    </subcellularLocation>
</comment>
<keyword evidence="2 5" id="KW-0812">Transmembrane</keyword>
<sequence length="301" mass="33088">PFLPEEKTNLYSIPNSPPIEQTASQPKSPIPHPRASAREMASATEMQPLAPSGYRRAPEMKEKVEASSIDLEAGNGETLYPGISRGENALRWGFIRKVYGILCAQLVLTTVVSAITVFHPTLNATLSNSPVLALVLAVLPFILMIPLYIYQHRHPHNLAILGLFTLCLSFSIGVACANTEGTIVLQALVLTSAVVVSLTAYTFWAAKKGKEFSYLGPFLFSALTILVVISFTQIFFPFGPASNAVIGGFGALVFSGFIVYDTENLIKRHTYDEYIWASVELYLDILNLFLTILQMLRQNDN</sequence>
<reference evidence="7" key="5">
    <citation type="journal article" date="2021" name="G3 (Bethesda)">
        <title>Aegilops tauschii genome assembly Aet v5.0 features greater sequence contiguity and improved annotation.</title>
        <authorList>
            <person name="Wang L."/>
            <person name="Zhu T."/>
            <person name="Rodriguez J.C."/>
            <person name="Deal K.R."/>
            <person name="Dubcovsky J."/>
            <person name="McGuire P.E."/>
            <person name="Lux T."/>
            <person name="Spannagl M."/>
            <person name="Mayer K.F.X."/>
            <person name="Baldrich P."/>
            <person name="Meyers B.C."/>
            <person name="Huo N."/>
            <person name="Gu Y.Q."/>
            <person name="Zhou H."/>
            <person name="Devos K.M."/>
            <person name="Bennetzen J.L."/>
            <person name="Unver T."/>
            <person name="Budak H."/>
            <person name="Gulick P.J."/>
            <person name="Galiba G."/>
            <person name="Kalapos B."/>
            <person name="Nelson D.R."/>
            <person name="Li P."/>
            <person name="You F.M."/>
            <person name="Luo M.C."/>
            <person name="Dvorak J."/>
        </authorList>
    </citation>
    <scope>NUCLEOTIDE SEQUENCE [LARGE SCALE GENOMIC DNA]</scope>
    <source>
        <strain evidence="7">cv. AL8/78</strain>
    </source>
</reference>
<organism evidence="7 8">
    <name type="scientific">Aegilops tauschii subsp. strangulata</name>
    <name type="common">Goatgrass</name>
    <dbReference type="NCBI Taxonomy" id="200361"/>
    <lineage>
        <taxon>Eukaryota</taxon>
        <taxon>Viridiplantae</taxon>
        <taxon>Streptophyta</taxon>
        <taxon>Embryophyta</taxon>
        <taxon>Tracheophyta</taxon>
        <taxon>Spermatophyta</taxon>
        <taxon>Magnoliopsida</taxon>
        <taxon>Liliopsida</taxon>
        <taxon>Poales</taxon>
        <taxon>Poaceae</taxon>
        <taxon>BOP clade</taxon>
        <taxon>Pooideae</taxon>
        <taxon>Triticodae</taxon>
        <taxon>Triticeae</taxon>
        <taxon>Triticinae</taxon>
        <taxon>Aegilops</taxon>
    </lineage>
</organism>
<feature type="compositionally biased region" description="Polar residues" evidence="6">
    <location>
        <begin position="9"/>
        <end position="27"/>
    </location>
</feature>
<reference evidence="8" key="2">
    <citation type="journal article" date="2017" name="Nat. Plants">
        <title>The Aegilops tauschii genome reveals multiple impacts of transposons.</title>
        <authorList>
            <person name="Zhao G."/>
            <person name="Zou C."/>
            <person name="Li K."/>
            <person name="Wang K."/>
            <person name="Li T."/>
            <person name="Gao L."/>
            <person name="Zhang X."/>
            <person name="Wang H."/>
            <person name="Yang Z."/>
            <person name="Liu X."/>
            <person name="Jiang W."/>
            <person name="Mao L."/>
            <person name="Kong X."/>
            <person name="Jiao Y."/>
            <person name="Jia J."/>
        </authorList>
    </citation>
    <scope>NUCLEOTIDE SEQUENCE [LARGE SCALE GENOMIC DNA]</scope>
    <source>
        <strain evidence="8">cv. AL8/78</strain>
    </source>
</reference>